<dbReference type="SUPFAM" id="SSF53850">
    <property type="entry name" value="Periplasmic binding protein-like II"/>
    <property type="match status" value="1"/>
</dbReference>
<dbReference type="Pfam" id="PF13531">
    <property type="entry name" value="SBP_bac_11"/>
    <property type="match status" value="1"/>
</dbReference>
<dbReference type="InterPro" id="IPR050682">
    <property type="entry name" value="ModA/WtpA"/>
</dbReference>
<keyword evidence="3" id="KW-0732">Signal</keyword>
<evidence type="ECO:0000256" key="1">
    <source>
        <dbReference type="ARBA" id="ARBA00009175"/>
    </source>
</evidence>
<feature type="binding site" evidence="4">
    <location>
        <position position="7"/>
    </location>
    <ligand>
        <name>molybdate</name>
        <dbReference type="ChEBI" id="CHEBI:36264"/>
    </ligand>
</feature>
<proteinExistence type="inferred from homology"/>
<reference evidence="5 6" key="1">
    <citation type="submission" date="2018-03" db="EMBL/GenBank/DDBJ databases">
        <title>Draft Genome Sequences of the Obligatory Marine Myxobacteria Enhygromyxa salina SWB007.</title>
        <authorList>
            <person name="Poehlein A."/>
            <person name="Moghaddam J.A."/>
            <person name="Harms H."/>
            <person name="Alanjari M."/>
            <person name="Koenig G.M."/>
            <person name="Daniel R."/>
            <person name="Schaeberle T.F."/>
        </authorList>
    </citation>
    <scope>NUCLEOTIDE SEQUENCE [LARGE SCALE GENOMIC DNA]</scope>
    <source>
        <strain evidence="5 6">SWB007</strain>
    </source>
</reference>
<gene>
    <name evidence="5" type="primary">modA</name>
    <name evidence="5" type="ORF">ENSA7_58560</name>
</gene>
<dbReference type="GO" id="GO:0046872">
    <property type="term" value="F:metal ion binding"/>
    <property type="evidence" value="ECO:0007669"/>
    <property type="project" value="UniProtKB-KW"/>
</dbReference>
<feature type="binding site" evidence="4">
    <location>
        <position position="141"/>
    </location>
    <ligand>
        <name>molybdate</name>
        <dbReference type="ChEBI" id="CHEBI:36264"/>
    </ligand>
</feature>
<dbReference type="EMBL" id="PVNL01000117">
    <property type="protein sequence ID" value="PRQ01251.1"/>
    <property type="molecule type" value="Genomic_DNA"/>
</dbReference>
<evidence type="ECO:0000256" key="2">
    <source>
        <dbReference type="ARBA" id="ARBA00022723"/>
    </source>
</evidence>
<protein>
    <submittedName>
        <fullName evidence="5">Molybdate-binding periplasmic protein</fullName>
    </submittedName>
</protein>
<dbReference type="Gene3D" id="3.40.190.10">
    <property type="entry name" value="Periplasmic binding protein-like II"/>
    <property type="match status" value="2"/>
</dbReference>
<dbReference type="InterPro" id="IPR005950">
    <property type="entry name" value="ModA"/>
</dbReference>
<feature type="binding site" evidence="4">
    <location>
        <position position="159"/>
    </location>
    <ligand>
        <name>molybdate</name>
        <dbReference type="ChEBI" id="CHEBI:36264"/>
    </ligand>
</feature>
<dbReference type="GO" id="GO:0015689">
    <property type="term" value="P:molybdate ion transport"/>
    <property type="evidence" value="ECO:0007669"/>
    <property type="project" value="InterPro"/>
</dbReference>
<dbReference type="NCBIfam" id="TIGR01256">
    <property type="entry name" value="modA"/>
    <property type="match status" value="1"/>
</dbReference>
<comment type="caution">
    <text evidence="5">The sequence shown here is derived from an EMBL/GenBank/DDBJ whole genome shotgun (WGS) entry which is preliminary data.</text>
</comment>
<dbReference type="GO" id="GO:0030973">
    <property type="term" value="F:molybdate ion binding"/>
    <property type="evidence" value="ECO:0007669"/>
    <property type="project" value="TreeGrafter"/>
</dbReference>
<accession>A0A2S9Y8A3</accession>
<name>A0A2S9Y8A3_9BACT</name>
<dbReference type="AlphaFoldDB" id="A0A2S9Y8A3"/>
<keyword evidence="4" id="KW-0500">Molybdenum</keyword>
<organism evidence="5 6">
    <name type="scientific">Enhygromyxa salina</name>
    <dbReference type="NCBI Taxonomy" id="215803"/>
    <lineage>
        <taxon>Bacteria</taxon>
        <taxon>Pseudomonadati</taxon>
        <taxon>Myxococcota</taxon>
        <taxon>Polyangia</taxon>
        <taxon>Nannocystales</taxon>
        <taxon>Nannocystaceae</taxon>
        <taxon>Enhygromyxa</taxon>
    </lineage>
</organism>
<dbReference type="PANTHER" id="PTHR30632">
    <property type="entry name" value="MOLYBDATE-BINDING PERIPLASMIC PROTEIN"/>
    <property type="match status" value="1"/>
</dbReference>
<dbReference type="PANTHER" id="PTHR30632:SF0">
    <property type="entry name" value="SULFATE-BINDING PROTEIN"/>
    <property type="match status" value="1"/>
</dbReference>
<feature type="binding site" evidence="4">
    <location>
        <position position="113"/>
    </location>
    <ligand>
        <name>molybdate</name>
        <dbReference type="ChEBI" id="CHEBI:36264"/>
    </ligand>
</feature>
<sequence>MVFAAASLSEPFRALERAYEAAHPGVDVVLNLAGSQLLASQLTEGAQADLFASADTQTLDRVLLERPTAGPSRRVFASNRVVAVVAADSPLRTLDQLGAPGLRIVLAGPEVPAGRYARAALDQLGIRSAVEANLASNEDSVNGVLSKVALGEADAGIAYATDLARSPSLRGIEMPATVQVSAIYELAVLSPEPSEEQGTAFAAFVVGDEGQAVLREYGFSAPPPN</sequence>
<dbReference type="PIRSF" id="PIRSF004846">
    <property type="entry name" value="ModA"/>
    <property type="match status" value="1"/>
</dbReference>
<keyword evidence="2 4" id="KW-0479">Metal-binding</keyword>
<feature type="binding site" evidence="4">
    <location>
        <position position="35"/>
    </location>
    <ligand>
        <name>molybdate</name>
        <dbReference type="ChEBI" id="CHEBI:36264"/>
    </ligand>
</feature>
<evidence type="ECO:0000313" key="5">
    <source>
        <dbReference type="EMBL" id="PRQ01251.1"/>
    </source>
</evidence>
<evidence type="ECO:0000313" key="6">
    <source>
        <dbReference type="Proteomes" id="UP000238823"/>
    </source>
</evidence>
<dbReference type="Proteomes" id="UP000238823">
    <property type="component" value="Unassembled WGS sequence"/>
</dbReference>
<evidence type="ECO:0000256" key="4">
    <source>
        <dbReference type="PIRSR" id="PIRSR004846-1"/>
    </source>
</evidence>
<comment type="similarity">
    <text evidence="1">Belongs to the bacterial solute-binding protein ModA family.</text>
</comment>
<evidence type="ECO:0000256" key="3">
    <source>
        <dbReference type="ARBA" id="ARBA00022729"/>
    </source>
</evidence>